<comment type="caution">
    <text evidence="2">The sequence shown here is derived from an EMBL/GenBank/DDBJ whole genome shotgun (WGS) entry which is preliminary data.</text>
</comment>
<dbReference type="EMBL" id="AHTH01000005">
    <property type="protein sequence ID" value="EHR42020.1"/>
    <property type="molecule type" value="Genomic_DNA"/>
</dbReference>
<name>H3ZAQ6_9ALTE</name>
<reference evidence="2 3" key="1">
    <citation type="journal article" date="2012" name="J. Bacteriol.">
        <title>Genome Sequence of Extracellular-Protease-Producing Alishewanella jeotgali Isolated from Traditional Korean Fermented Seafood.</title>
        <authorList>
            <person name="Jung J."/>
            <person name="Chun J."/>
            <person name="Park W."/>
        </authorList>
    </citation>
    <scope>NUCLEOTIDE SEQUENCE [LARGE SCALE GENOMIC DNA]</scope>
    <source>
        <strain evidence="2 3">KCTC 22429</strain>
    </source>
</reference>
<dbReference type="InterPro" id="IPR029058">
    <property type="entry name" value="AB_hydrolase_fold"/>
</dbReference>
<dbReference type="PATRIC" id="fig|1129374.4.peg.412"/>
<dbReference type="GO" id="GO:0016787">
    <property type="term" value="F:hydrolase activity"/>
    <property type="evidence" value="ECO:0007669"/>
    <property type="project" value="UniProtKB-KW"/>
</dbReference>
<proteinExistence type="predicted"/>
<dbReference type="Pfam" id="PF12697">
    <property type="entry name" value="Abhydrolase_6"/>
    <property type="match status" value="1"/>
</dbReference>
<dbReference type="STRING" id="1129374.AJE_02046"/>
<organism evidence="2 3">
    <name type="scientific">Alishewanella jeotgali KCTC 22429</name>
    <dbReference type="NCBI Taxonomy" id="1129374"/>
    <lineage>
        <taxon>Bacteria</taxon>
        <taxon>Pseudomonadati</taxon>
        <taxon>Pseudomonadota</taxon>
        <taxon>Gammaproteobacteria</taxon>
        <taxon>Alteromonadales</taxon>
        <taxon>Alteromonadaceae</taxon>
        <taxon>Alishewanella</taxon>
    </lineage>
</organism>
<protein>
    <submittedName>
        <fullName evidence="2">Alpha/beta hydrolase fold protein</fullName>
    </submittedName>
</protein>
<dbReference type="eggNOG" id="COG0596">
    <property type="taxonomic scope" value="Bacteria"/>
</dbReference>
<dbReference type="AlphaFoldDB" id="H3ZAQ6"/>
<evidence type="ECO:0000313" key="3">
    <source>
        <dbReference type="Proteomes" id="UP000012046"/>
    </source>
</evidence>
<dbReference type="GO" id="GO:0016020">
    <property type="term" value="C:membrane"/>
    <property type="evidence" value="ECO:0007669"/>
    <property type="project" value="TreeGrafter"/>
</dbReference>
<feature type="domain" description="AB hydrolase-1" evidence="1">
    <location>
        <begin position="31"/>
        <end position="281"/>
    </location>
</feature>
<gene>
    <name evidence="2" type="ORF">AJE_02046</name>
</gene>
<dbReference type="InterPro" id="IPR000073">
    <property type="entry name" value="AB_hydrolase_1"/>
</dbReference>
<dbReference type="Gene3D" id="3.40.50.1820">
    <property type="entry name" value="alpha/beta hydrolase"/>
    <property type="match status" value="1"/>
</dbReference>
<evidence type="ECO:0000259" key="1">
    <source>
        <dbReference type="Pfam" id="PF12697"/>
    </source>
</evidence>
<dbReference type="SUPFAM" id="SSF53474">
    <property type="entry name" value="alpha/beta-Hydrolases"/>
    <property type="match status" value="1"/>
</dbReference>
<dbReference type="PANTHER" id="PTHR43798:SF33">
    <property type="entry name" value="HYDROLASE, PUTATIVE (AFU_ORTHOLOGUE AFUA_2G14860)-RELATED"/>
    <property type="match status" value="1"/>
</dbReference>
<keyword evidence="3" id="KW-1185">Reference proteome</keyword>
<dbReference type="Proteomes" id="UP000012046">
    <property type="component" value="Unassembled WGS sequence"/>
</dbReference>
<keyword evidence="2" id="KW-0378">Hydrolase</keyword>
<evidence type="ECO:0000313" key="2">
    <source>
        <dbReference type="EMBL" id="EHR42020.1"/>
    </source>
</evidence>
<dbReference type="PANTHER" id="PTHR43798">
    <property type="entry name" value="MONOACYLGLYCEROL LIPASE"/>
    <property type="match status" value="1"/>
</dbReference>
<accession>H3ZAQ6</accession>
<dbReference type="InterPro" id="IPR050266">
    <property type="entry name" value="AB_hydrolase_sf"/>
</dbReference>
<dbReference type="RefSeq" id="WP_008949435.1">
    <property type="nucleotide sequence ID" value="NZ_AHTH01000005.1"/>
</dbReference>
<sequence>MQLIPWSFHTRYGFTLRGWQTPVSGKPLLHFLHGNGFCARSYQPLLAELAVDYDLFLSDAQGHGDSDHGGPFLGWNIAAELAAQAFNAHRAQYAGVPVYGVGHSFGGVLTALMHAEHPGLFQGLVLLDPVLFPPSMILLARTLEGVRLFKKNPLAKAALRRRRHWPDRLSALQYLQSRSLFQSWHPEALAAYVDHALSAGNGELQLKCLPEREAEIFSSYPKGLWPALRKAAAPITVIYGEQTFPFVVKALAKWRQLNAAVQTIQVPGGHCFMQERPAPTALQVRAVLQQFAAVK</sequence>